<dbReference type="InterPro" id="IPR050428">
    <property type="entry name" value="TCS_sensor_his_kinase"/>
</dbReference>
<dbReference type="GO" id="GO:0000155">
    <property type="term" value="F:phosphorelay sensor kinase activity"/>
    <property type="evidence" value="ECO:0007669"/>
    <property type="project" value="InterPro"/>
</dbReference>
<dbReference type="Gene3D" id="6.10.340.10">
    <property type="match status" value="1"/>
</dbReference>
<evidence type="ECO:0000256" key="8">
    <source>
        <dbReference type="ARBA" id="ARBA00022989"/>
    </source>
</evidence>
<evidence type="ECO:0000256" key="4">
    <source>
        <dbReference type="ARBA" id="ARBA00022553"/>
    </source>
</evidence>
<gene>
    <name evidence="15" type="ORF">UFOPK4098_00311</name>
    <name evidence="16" type="ORF">UFOPK4347_00071</name>
</gene>
<proteinExistence type="predicted"/>
<dbReference type="SMART" id="SM00387">
    <property type="entry name" value="HATPase_c"/>
    <property type="match status" value="1"/>
</dbReference>
<keyword evidence="6 12" id="KW-0812">Transmembrane</keyword>
<evidence type="ECO:0000259" key="13">
    <source>
        <dbReference type="PROSITE" id="PS50109"/>
    </source>
</evidence>
<dbReference type="PROSITE" id="PS50885">
    <property type="entry name" value="HAMP"/>
    <property type="match status" value="1"/>
</dbReference>
<dbReference type="Pfam" id="PF00672">
    <property type="entry name" value="HAMP"/>
    <property type="match status" value="1"/>
</dbReference>
<dbReference type="EC" id="2.7.13.3" evidence="3"/>
<sequence>MRRRLVLAVVGLVAIILVVHDIPLRSHLKRVEQDRVITALERDAFTLAAKSQQLLAGKSPSTDTTPTGVSLSTLVSDYRTNSTAEVLVVSGEGAVQIASDPTVQIGMSFLNRPEIASALLGNSTVGVRRSETLNADLVYAAVPVLTTDFVIGAVRLTYPKSVVDARVASRLRGILLVAFISLLMAFVAALIIASSAVRPLRRLKARTEEIAEGDLSARAEVEGPSEIRELAVSFNEMAARVEKMLAEQRGFAADASHQLRTPLTALRLRIEQAQMSALKPEVGIEELNEDLEAASGEIERLQRLVEQLLALARTEKKNVLGDVNVETVVQGRLEMWNSLAEERNVTLNFGAPGNVLVKAVEGTLEQILDNYIDNALDYAPEHSSISLHIEVSERDVKLSVVDEGPGMPVEARQNAFDRFWRGSESQNRPGGSGLGLSIVAQLAAASGGTVELSQNIPTGLVASVSLRKSAGNK</sequence>
<evidence type="ECO:0000256" key="7">
    <source>
        <dbReference type="ARBA" id="ARBA00022777"/>
    </source>
</evidence>
<keyword evidence="4" id="KW-0597">Phosphoprotein</keyword>
<dbReference type="SUPFAM" id="SSF158472">
    <property type="entry name" value="HAMP domain-like"/>
    <property type="match status" value="1"/>
</dbReference>
<dbReference type="SUPFAM" id="SSF55874">
    <property type="entry name" value="ATPase domain of HSP90 chaperone/DNA topoisomerase II/histidine kinase"/>
    <property type="match status" value="1"/>
</dbReference>
<name>A0A6J7QAS5_9ZZZZ</name>
<reference evidence="15" key="1">
    <citation type="submission" date="2020-05" db="EMBL/GenBank/DDBJ databases">
        <authorList>
            <person name="Chiriac C."/>
            <person name="Salcher M."/>
            <person name="Ghai R."/>
            <person name="Kavagutti S V."/>
        </authorList>
    </citation>
    <scope>NUCLEOTIDE SEQUENCE</scope>
</reference>
<dbReference type="AlphaFoldDB" id="A0A6J7QAS5"/>
<dbReference type="Gene3D" id="1.10.287.130">
    <property type="match status" value="1"/>
</dbReference>
<evidence type="ECO:0000313" key="15">
    <source>
        <dbReference type="EMBL" id="CAB5011424.1"/>
    </source>
</evidence>
<dbReference type="Pfam" id="PF02518">
    <property type="entry name" value="HATPase_c"/>
    <property type="match status" value="1"/>
</dbReference>
<dbReference type="PRINTS" id="PR00344">
    <property type="entry name" value="BCTRLSENSOR"/>
</dbReference>
<keyword evidence="8 12" id="KW-1133">Transmembrane helix</keyword>
<dbReference type="PANTHER" id="PTHR45436:SF5">
    <property type="entry name" value="SENSOR HISTIDINE KINASE TRCS"/>
    <property type="match status" value="1"/>
</dbReference>
<protein>
    <recommendedName>
        <fullName evidence="3">histidine kinase</fullName>
        <ecNumber evidence="3">2.7.13.3</ecNumber>
    </recommendedName>
</protein>
<evidence type="ECO:0000256" key="9">
    <source>
        <dbReference type="ARBA" id="ARBA00023012"/>
    </source>
</evidence>
<dbReference type="Pfam" id="PF00512">
    <property type="entry name" value="HisKA"/>
    <property type="match status" value="1"/>
</dbReference>
<evidence type="ECO:0000256" key="1">
    <source>
        <dbReference type="ARBA" id="ARBA00000085"/>
    </source>
</evidence>
<dbReference type="InterPro" id="IPR003660">
    <property type="entry name" value="HAMP_dom"/>
</dbReference>
<evidence type="ECO:0000256" key="10">
    <source>
        <dbReference type="ARBA" id="ARBA00023136"/>
    </source>
</evidence>
<dbReference type="InterPro" id="IPR003661">
    <property type="entry name" value="HisK_dim/P_dom"/>
</dbReference>
<dbReference type="Gene3D" id="3.30.565.10">
    <property type="entry name" value="Histidine kinase-like ATPase, C-terminal domain"/>
    <property type="match status" value="1"/>
</dbReference>
<dbReference type="SMART" id="SM00388">
    <property type="entry name" value="HisKA"/>
    <property type="match status" value="1"/>
</dbReference>
<dbReference type="PROSITE" id="PS50109">
    <property type="entry name" value="HIS_KIN"/>
    <property type="match status" value="1"/>
</dbReference>
<keyword evidence="5" id="KW-0808">Transferase</keyword>
<dbReference type="InterPro" id="IPR004358">
    <property type="entry name" value="Sig_transdc_His_kin-like_C"/>
</dbReference>
<dbReference type="EMBL" id="CAFBPN010000008">
    <property type="protein sequence ID" value="CAB5011424.1"/>
    <property type="molecule type" value="Genomic_DNA"/>
</dbReference>
<dbReference type="CDD" id="cd06225">
    <property type="entry name" value="HAMP"/>
    <property type="match status" value="1"/>
</dbReference>
<feature type="domain" description="HAMP" evidence="14">
    <location>
        <begin position="194"/>
        <end position="246"/>
    </location>
</feature>
<evidence type="ECO:0000256" key="12">
    <source>
        <dbReference type="SAM" id="Phobius"/>
    </source>
</evidence>
<dbReference type="SUPFAM" id="SSF47384">
    <property type="entry name" value="Homodimeric domain of signal transducing histidine kinase"/>
    <property type="match status" value="1"/>
</dbReference>
<keyword evidence="9" id="KW-0902">Two-component regulatory system</keyword>
<organism evidence="15">
    <name type="scientific">freshwater metagenome</name>
    <dbReference type="NCBI Taxonomy" id="449393"/>
    <lineage>
        <taxon>unclassified sequences</taxon>
        <taxon>metagenomes</taxon>
        <taxon>ecological metagenomes</taxon>
    </lineage>
</organism>
<dbReference type="InterPro" id="IPR036097">
    <property type="entry name" value="HisK_dim/P_sf"/>
</dbReference>
<dbReference type="EMBL" id="CAFBQU010000001">
    <property type="protein sequence ID" value="CAB5058047.1"/>
    <property type="molecule type" value="Genomic_DNA"/>
</dbReference>
<evidence type="ECO:0000256" key="6">
    <source>
        <dbReference type="ARBA" id="ARBA00022692"/>
    </source>
</evidence>
<dbReference type="CDD" id="cd00075">
    <property type="entry name" value="HATPase"/>
    <property type="match status" value="1"/>
</dbReference>
<dbReference type="PANTHER" id="PTHR45436">
    <property type="entry name" value="SENSOR HISTIDINE KINASE YKOH"/>
    <property type="match status" value="1"/>
</dbReference>
<comment type="subcellular location">
    <subcellularLocation>
        <location evidence="2">Membrane</location>
    </subcellularLocation>
</comment>
<dbReference type="CDD" id="cd00082">
    <property type="entry name" value="HisKA"/>
    <property type="match status" value="1"/>
</dbReference>
<dbReference type="GO" id="GO:0005886">
    <property type="term" value="C:plasma membrane"/>
    <property type="evidence" value="ECO:0007669"/>
    <property type="project" value="TreeGrafter"/>
</dbReference>
<comment type="catalytic activity">
    <reaction evidence="1">
        <text>ATP + protein L-histidine = ADP + protein N-phospho-L-histidine.</text>
        <dbReference type="EC" id="2.7.13.3"/>
    </reaction>
</comment>
<keyword evidence="10 12" id="KW-0472">Membrane</keyword>
<evidence type="ECO:0000256" key="5">
    <source>
        <dbReference type="ARBA" id="ARBA00022679"/>
    </source>
</evidence>
<evidence type="ECO:0000313" key="16">
    <source>
        <dbReference type="EMBL" id="CAB5058047.1"/>
    </source>
</evidence>
<evidence type="ECO:0000256" key="11">
    <source>
        <dbReference type="SAM" id="Coils"/>
    </source>
</evidence>
<evidence type="ECO:0000259" key="14">
    <source>
        <dbReference type="PROSITE" id="PS50885"/>
    </source>
</evidence>
<keyword evidence="11" id="KW-0175">Coiled coil</keyword>
<evidence type="ECO:0000256" key="3">
    <source>
        <dbReference type="ARBA" id="ARBA00012438"/>
    </source>
</evidence>
<dbReference type="SMART" id="SM00304">
    <property type="entry name" value="HAMP"/>
    <property type="match status" value="1"/>
</dbReference>
<feature type="coiled-coil region" evidence="11">
    <location>
        <begin position="284"/>
        <end position="318"/>
    </location>
</feature>
<feature type="domain" description="Histidine kinase" evidence="13">
    <location>
        <begin position="254"/>
        <end position="470"/>
    </location>
</feature>
<feature type="transmembrane region" description="Helical" evidence="12">
    <location>
        <begin position="174"/>
        <end position="197"/>
    </location>
</feature>
<dbReference type="InterPro" id="IPR036890">
    <property type="entry name" value="HATPase_C_sf"/>
</dbReference>
<accession>A0A6J7QAS5</accession>
<evidence type="ECO:0000256" key="2">
    <source>
        <dbReference type="ARBA" id="ARBA00004370"/>
    </source>
</evidence>
<dbReference type="InterPro" id="IPR005467">
    <property type="entry name" value="His_kinase_dom"/>
</dbReference>
<keyword evidence="7" id="KW-0418">Kinase</keyword>
<dbReference type="InterPro" id="IPR003594">
    <property type="entry name" value="HATPase_dom"/>
</dbReference>